<keyword evidence="2" id="KW-1133">Transmembrane helix</keyword>
<evidence type="ECO:0000256" key="2">
    <source>
        <dbReference type="SAM" id="Phobius"/>
    </source>
</evidence>
<accession>A0A8S1CP95</accession>
<feature type="region of interest" description="Disordered" evidence="1">
    <location>
        <begin position="162"/>
        <end position="185"/>
    </location>
</feature>
<gene>
    <name evidence="3" type="ORF">CLODIP_2_CD04483</name>
</gene>
<protein>
    <submittedName>
        <fullName evidence="3">Uncharacterized protein</fullName>
    </submittedName>
</protein>
<evidence type="ECO:0000256" key="1">
    <source>
        <dbReference type="SAM" id="MobiDB-lite"/>
    </source>
</evidence>
<evidence type="ECO:0000313" key="3">
    <source>
        <dbReference type="EMBL" id="CAB3370691.1"/>
    </source>
</evidence>
<organism evidence="3 4">
    <name type="scientific">Cloeon dipterum</name>
    <dbReference type="NCBI Taxonomy" id="197152"/>
    <lineage>
        <taxon>Eukaryota</taxon>
        <taxon>Metazoa</taxon>
        <taxon>Ecdysozoa</taxon>
        <taxon>Arthropoda</taxon>
        <taxon>Hexapoda</taxon>
        <taxon>Insecta</taxon>
        <taxon>Pterygota</taxon>
        <taxon>Palaeoptera</taxon>
        <taxon>Ephemeroptera</taxon>
        <taxon>Pisciforma</taxon>
        <taxon>Baetidae</taxon>
        <taxon>Cloeon</taxon>
    </lineage>
</organism>
<keyword evidence="2" id="KW-0472">Membrane</keyword>
<reference evidence="3 4" key="1">
    <citation type="submission" date="2020-04" db="EMBL/GenBank/DDBJ databases">
        <authorList>
            <person name="Alioto T."/>
            <person name="Alioto T."/>
            <person name="Gomez Garrido J."/>
        </authorList>
    </citation>
    <scope>NUCLEOTIDE SEQUENCE [LARGE SCALE GENOMIC DNA]</scope>
</reference>
<proteinExistence type="predicted"/>
<dbReference type="OrthoDB" id="8184505at2759"/>
<feature type="compositionally biased region" description="Polar residues" evidence="1">
    <location>
        <begin position="164"/>
        <end position="174"/>
    </location>
</feature>
<comment type="caution">
    <text evidence="3">The sequence shown here is derived from an EMBL/GenBank/DDBJ whole genome shotgun (WGS) entry which is preliminary data.</text>
</comment>
<keyword evidence="4" id="KW-1185">Reference proteome</keyword>
<sequence length="185" mass="19888">MVATLFVGPPAAAGTMNSAPAAGQGMVALLVMVAIVCLVLVYYCWGACCRSICPRRASSLELDPEFSQPTIILLPYGRMVVVDSRLFNQLQAGSGLDLTEIGRQMTEEADSPAETPDSEAKDRLTALLMPPPPAYESIFGLEDNPPSYEDLLRRQRVCILTMEPQPSSSATNSDCGDDSLRESSV</sequence>
<keyword evidence="2" id="KW-0812">Transmembrane</keyword>
<feature type="transmembrane region" description="Helical" evidence="2">
    <location>
        <begin position="26"/>
        <end position="45"/>
    </location>
</feature>
<dbReference type="AlphaFoldDB" id="A0A8S1CP95"/>
<evidence type="ECO:0000313" key="4">
    <source>
        <dbReference type="Proteomes" id="UP000494165"/>
    </source>
</evidence>
<dbReference type="EMBL" id="CADEPI010000054">
    <property type="protein sequence ID" value="CAB3370691.1"/>
    <property type="molecule type" value="Genomic_DNA"/>
</dbReference>
<name>A0A8S1CP95_9INSE</name>
<dbReference type="Proteomes" id="UP000494165">
    <property type="component" value="Unassembled WGS sequence"/>
</dbReference>